<organism evidence="5 6">
    <name type="scientific">Erinaceus europaeus</name>
    <name type="common">Western European hedgehog</name>
    <dbReference type="NCBI Taxonomy" id="9365"/>
    <lineage>
        <taxon>Eukaryota</taxon>
        <taxon>Metazoa</taxon>
        <taxon>Chordata</taxon>
        <taxon>Craniata</taxon>
        <taxon>Vertebrata</taxon>
        <taxon>Euteleostomi</taxon>
        <taxon>Mammalia</taxon>
        <taxon>Eutheria</taxon>
        <taxon>Laurasiatheria</taxon>
        <taxon>Eulipotyphla</taxon>
        <taxon>Erinaceidae</taxon>
        <taxon>Erinaceinae</taxon>
        <taxon>Erinaceus</taxon>
    </lineage>
</organism>
<dbReference type="CTD" id="474344"/>
<keyword evidence="3" id="KW-0342">GTP-binding</keyword>
<dbReference type="PANTHER" id="PTHR10903">
    <property type="entry name" value="GTPASE, IMAP FAMILY MEMBER-RELATED"/>
    <property type="match status" value="1"/>
</dbReference>
<evidence type="ECO:0000256" key="1">
    <source>
        <dbReference type="ARBA" id="ARBA00008535"/>
    </source>
</evidence>
<evidence type="ECO:0000313" key="6">
    <source>
        <dbReference type="RefSeq" id="XP_016049239.1"/>
    </source>
</evidence>
<evidence type="ECO:0000256" key="3">
    <source>
        <dbReference type="ARBA" id="ARBA00023134"/>
    </source>
</evidence>
<dbReference type="RefSeq" id="XP_016049239.1">
    <property type="nucleotide sequence ID" value="XM_016193753.2"/>
</dbReference>
<accession>A0A1S3WSU9</accession>
<dbReference type="Gene3D" id="3.40.50.300">
    <property type="entry name" value="P-loop containing nucleotide triphosphate hydrolases"/>
    <property type="match status" value="1"/>
</dbReference>
<name>A0A1S3WSU9_ERIEU</name>
<keyword evidence="2" id="KW-0547">Nucleotide-binding</keyword>
<dbReference type="GeneID" id="103125068"/>
<dbReference type="GO" id="GO:0005829">
    <property type="term" value="C:cytosol"/>
    <property type="evidence" value="ECO:0007669"/>
    <property type="project" value="TreeGrafter"/>
</dbReference>
<dbReference type="SUPFAM" id="SSF52540">
    <property type="entry name" value="P-loop containing nucleoside triphosphate hydrolases"/>
    <property type="match status" value="1"/>
</dbReference>
<dbReference type="CDD" id="cd01852">
    <property type="entry name" value="AIG1"/>
    <property type="match status" value="1"/>
</dbReference>
<evidence type="ECO:0000256" key="2">
    <source>
        <dbReference type="ARBA" id="ARBA00022741"/>
    </source>
</evidence>
<dbReference type="PROSITE" id="PS51720">
    <property type="entry name" value="G_AIG1"/>
    <property type="match status" value="1"/>
</dbReference>
<keyword evidence="5" id="KW-1185">Reference proteome</keyword>
<dbReference type="Pfam" id="PF04548">
    <property type="entry name" value="AIG1"/>
    <property type="match status" value="1"/>
</dbReference>
<proteinExistence type="inferred from homology"/>
<dbReference type="PANTHER" id="PTHR10903:SF144">
    <property type="entry name" value="GTPASE IMAP FAMILY MEMBER 6"/>
    <property type="match status" value="1"/>
</dbReference>
<dbReference type="Proteomes" id="UP001652624">
    <property type="component" value="Chromosome 8"/>
</dbReference>
<dbReference type="eggNOG" id="ENOG502R7PE">
    <property type="taxonomic scope" value="Eukaryota"/>
</dbReference>
<reference evidence="6" key="1">
    <citation type="submission" date="2025-08" db="UniProtKB">
        <authorList>
            <consortium name="RefSeq"/>
        </authorList>
    </citation>
    <scope>IDENTIFICATION</scope>
</reference>
<dbReference type="InterPro" id="IPR027417">
    <property type="entry name" value="P-loop_NTPase"/>
</dbReference>
<gene>
    <name evidence="6" type="primary">GIMAP6</name>
</gene>
<dbReference type="STRING" id="9365.ENSEEUP00000006443"/>
<dbReference type="AlphaFoldDB" id="A0A1S3WSU9"/>
<dbReference type="FunFam" id="3.40.50.300:FF:000366">
    <property type="entry name" value="GTPase, IMAP family member 2"/>
    <property type="match status" value="1"/>
</dbReference>
<dbReference type="FunCoup" id="A0A1S3WSU9">
    <property type="interactions" value="192"/>
</dbReference>
<dbReference type="InterPro" id="IPR045058">
    <property type="entry name" value="GIMA/IAN/Toc"/>
</dbReference>
<dbReference type="OrthoDB" id="8954335at2759"/>
<sequence>MSEMFTVITNAWETLCSYSGWLYTEGETKTSQMYLALGDSTFGQFSCPITCRVVEEEDSGQENSPGLLTQDFEWDLSPGLGESTRRLRLILVGKTGSGKSATGNSILGRRVFESKLSSRPVTEDFQKGRRRWAGMELEVMDTPDILCCRDPWERMAQSICEAMALSSPGPHVVLLVTQLGRFTDEDRAVARRLQEIFGPGILAHTILVFTRKEDLGSGSLKEYVLGTDNQDLAQLDVLLERRHCGFNNRARGAEQEAQLQELMEQVRGILWENEGHCYNNSVYQYSQESILLQEEPGRQMVQVLDSEKKLCEQSWPRDLCRIQKESEDEHRRLLRRVRL</sequence>
<protein>
    <submittedName>
        <fullName evidence="6">GTPase IMAP family member 6</fullName>
    </submittedName>
</protein>
<dbReference type="InterPro" id="IPR006703">
    <property type="entry name" value="G_AIG1"/>
</dbReference>
<comment type="similarity">
    <text evidence="1">Belongs to the TRAFAC class TrmE-Era-EngA-EngB-Septin-like GTPase superfamily. AIG1/Toc34/Toc159-like paraseptin GTPase family. IAN subfamily.</text>
</comment>
<dbReference type="GO" id="GO:0005525">
    <property type="term" value="F:GTP binding"/>
    <property type="evidence" value="ECO:0007669"/>
    <property type="project" value="UniProtKB-KW"/>
</dbReference>
<feature type="domain" description="AIG1-type G" evidence="4">
    <location>
        <begin position="84"/>
        <end position="287"/>
    </location>
</feature>
<evidence type="ECO:0000259" key="4">
    <source>
        <dbReference type="PROSITE" id="PS51720"/>
    </source>
</evidence>
<dbReference type="InParanoid" id="A0A1S3WSU9"/>
<evidence type="ECO:0000313" key="5">
    <source>
        <dbReference type="Proteomes" id="UP001652624"/>
    </source>
</evidence>